<proteinExistence type="predicted"/>
<feature type="region of interest" description="Disordered" evidence="1">
    <location>
        <begin position="32"/>
        <end position="68"/>
    </location>
</feature>
<name>A0A8J8Q1I0_9EURY</name>
<evidence type="ECO:0000313" key="4">
    <source>
        <dbReference type="Proteomes" id="UP000766904"/>
    </source>
</evidence>
<dbReference type="Proteomes" id="UP000766904">
    <property type="component" value="Unassembled WGS sequence"/>
</dbReference>
<keyword evidence="4" id="KW-1185">Reference proteome</keyword>
<evidence type="ECO:0000256" key="1">
    <source>
        <dbReference type="SAM" id="MobiDB-lite"/>
    </source>
</evidence>
<keyword evidence="2" id="KW-0472">Membrane</keyword>
<dbReference type="AlphaFoldDB" id="A0A8J8Q1I0"/>
<feature type="compositionally biased region" description="Acidic residues" evidence="1">
    <location>
        <begin position="51"/>
        <end position="60"/>
    </location>
</feature>
<evidence type="ECO:0000256" key="2">
    <source>
        <dbReference type="SAM" id="Phobius"/>
    </source>
</evidence>
<gene>
    <name evidence="3" type="ORF">CV102_16670</name>
</gene>
<keyword evidence="2" id="KW-0812">Transmembrane</keyword>
<sequence length="68" mass="7480">MIDAATAFAMGMGASLFMNVVLLVVVDSFRRDRNGGRDRRDGHGRQTETDGGTELEEATDEDVRGNYE</sequence>
<protein>
    <submittedName>
        <fullName evidence="3">Uncharacterized protein</fullName>
    </submittedName>
</protein>
<feature type="compositionally biased region" description="Basic and acidic residues" evidence="1">
    <location>
        <begin position="32"/>
        <end position="48"/>
    </location>
</feature>
<evidence type="ECO:0000313" key="3">
    <source>
        <dbReference type="EMBL" id="TYL37592.1"/>
    </source>
</evidence>
<feature type="transmembrane region" description="Helical" evidence="2">
    <location>
        <begin position="6"/>
        <end position="29"/>
    </location>
</feature>
<reference evidence="3" key="1">
    <citation type="submission" date="2017-11" db="EMBL/GenBank/DDBJ databases">
        <authorList>
            <person name="Kajale S.C."/>
            <person name="Sharma A."/>
        </authorList>
    </citation>
    <scope>NUCLEOTIDE SEQUENCE</scope>
    <source>
        <strain evidence="3">LS1_42</strain>
    </source>
</reference>
<dbReference type="RefSeq" id="WP_148859123.1">
    <property type="nucleotide sequence ID" value="NZ_PHNJ01000009.1"/>
</dbReference>
<comment type="caution">
    <text evidence="3">The sequence shown here is derived from an EMBL/GenBank/DDBJ whole genome shotgun (WGS) entry which is preliminary data.</text>
</comment>
<accession>A0A8J8Q1I0</accession>
<organism evidence="3 4">
    <name type="scientific">Natronococcus pandeyae</name>
    <dbReference type="NCBI Taxonomy" id="2055836"/>
    <lineage>
        <taxon>Archaea</taxon>
        <taxon>Methanobacteriati</taxon>
        <taxon>Methanobacteriota</taxon>
        <taxon>Stenosarchaea group</taxon>
        <taxon>Halobacteria</taxon>
        <taxon>Halobacteriales</taxon>
        <taxon>Natrialbaceae</taxon>
        <taxon>Natronococcus</taxon>
    </lineage>
</organism>
<keyword evidence="2" id="KW-1133">Transmembrane helix</keyword>
<dbReference type="EMBL" id="PHNJ01000009">
    <property type="protein sequence ID" value="TYL37592.1"/>
    <property type="molecule type" value="Genomic_DNA"/>
</dbReference>